<dbReference type="AlphaFoldDB" id="A0A8H7QSY0"/>
<accession>A0A8H7QSY0</accession>
<dbReference type="Pfam" id="PF12855">
    <property type="entry name" value="Ecl1"/>
    <property type="match status" value="1"/>
</dbReference>
<dbReference type="Proteomes" id="UP000650833">
    <property type="component" value="Unassembled WGS sequence"/>
</dbReference>
<gene>
    <name evidence="1" type="ORF">INT46_002579</name>
</gene>
<dbReference type="OrthoDB" id="2380640at2759"/>
<name>A0A8H7QSY0_9FUNG</name>
<organism evidence="1 2">
    <name type="scientific">Mucor plumbeus</name>
    <dbReference type="NCBI Taxonomy" id="97098"/>
    <lineage>
        <taxon>Eukaryota</taxon>
        <taxon>Fungi</taxon>
        <taxon>Fungi incertae sedis</taxon>
        <taxon>Mucoromycota</taxon>
        <taxon>Mucoromycotina</taxon>
        <taxon>Mucoromycetes</taxon>
        <taxon>Mucorales</taxon>
        <taxon>Mucorineae</taxon>
        <taxon>Mucoraceae</taxon>
        <taxon>Mucor</taxon>
    </lineage>
</organism>
<evidence type="ECO:0000313" key="1">
    <source>
        <dbReference type="EMBL" id="KAG2198167.1"/>
    </source>
</evidence>
<keyword evidence="2" id="KW-1185">Reference proteome</keyword>
<proteinExistence type="predicted"/>
<protein>
    <submittedName>
        <fullName evidence="1">Uncharacterized protein</fullName>
    </submittedName>
</protein>
<dbReference type="InterPro" id="IPR024368">
    <property type="entry name" value="Ecl1/2/3"/>
</dbReference>
<sequence length="148" mass="16481">MCDTNWCTFCDCAVNPLSNSIYCSEDCFKRDALLHHPLYNVYVEQQQRSYLSPNTINNSISEYTQQSRRGSSSNSSICSEDLAAMHMDMIPCTPPSKPTPRLSASISPASSHNDIILRTPPLSYNLPVIEKIAETVVLPSNITPQLKL</sequence>
<dbReference type="EMBL" id="JAEPRC010000399">
    <property type="protein sequence ID" value="KAG2198167.1"/>
    <property type="molecule type" value="Genomic_DNA"/>
</dbReference>
<reference evidence="1" key="1">
    <citation type="submission" date="2020-12" db="EMBL/GenBank/DDBJ databases">
        <title>Metabolic potential, ecology and presence of endohyphal bacteria is reflected in genomic diversity of Mucoromycotina.</title>
        <authorList>
            <person name="Muszewska A."/>
            <person name="Okrasinska A."/>
            <person name="Steczkiewicz K."/>
            <person name="Drgas O."/>
            <person name="Orlowska M."/>
            <person name="Perlinska-Lenart U."/>
            <person name="Aleksandrzak-Piekarczyk T."/>
            <person name="Szatraj K."/>
            <person name="Zielenkiewicz U."/>
            <person name="Pilsyk S."/>
            <person name="Malc E."/>
            <person name="Mieczkowski P."/>
            <person name="Kruszewska J.S."/>
            <person name="Biernat P."/>
            <person name="Pawlowska J."/>
        </authorList>
    </citation>
    <scope>NUCLEOTIDE SEQUENCE</scope>
    <source>
        <strain evidence="1">CBS 226.32</strain>
    </source>
</reference>
<evidence type="ECO:0000313" key="2">
    <source>
        <dbReference type="Proteomes" id="UP000650833"/>
    </source>
</evidence>
<comment type="caution">
    <text evidence="1">The sequence shown here is derived from an EMBL/GenBank/DDBJ whole genome shotgun (WGS) entry which is preliminary data.</text>
</comment>